<evidence type="ECO:0000313" key="8">
    <source>
        <dbReference type="Proteomes" id="UP001501116"/>
    </source>
</evidence>
<dbReference type="PANTHER" id="PTHR43248">
    <property type="entry name" value="2-SUCCINYL-6-HYDROXY-2,4-CYCLOHEXADIENE-1-CARBOXYLATE SYNTHASE"/>
    <property type="match status" value="1"/>
</dbReference>
<keyword evidence="8" id="KW-1185">Reference proteome</keyword>
<keyword evidence="2" id="KW-0732">Signal</keyword>
<dbReference type="GO" id="GO:0016787">
    <property type="term" value="F:hydrolase activity"/>
    <property type="evidence" value="ECO:0007669"/>
    <property type="project" value="UniProtKB-KW"/>
</dbReference>
<evidence type="ECO:0000256" key="3">
    <source>
        <dbReference type="ARBA" id="ARBA00022801"/>
    </source>
</evidence>
<organism evidence="7 8">
    <name type="scientific">Amycolatopsis minnesotensis</name>
    <dbReference type="NCBI Taxonomy" id="337894"/>
    <lineage>
        <taxon>Bacteria</taxon>
        <taxon>Bacillati</taxon>
        <taxon>Actinomycetota</taxon>
        <taxon>Actinomycetes</taxon>
        <taxon>Pseudonocardiales</taxon>
        <taxon>Pseudonocardiaceae</taxon>
        <taxon>Amycolatopsis</taxon>
    </lineage>
</organism>
<dbReference type="InterPro" id="IPR000073">
    <property type="entry name" value="AB_hydrolase_1"/>
</dbReference>
<evidence type="ECO:0000256" key="4">
    <source>
        <dbReference type="SAM" id="MobiDB-lite"/>
    </source>
</evidence>
<dbReference type="InterPro" id="IPR051601">
    <property type="entry name" value="Serine_prot/Carboxylest_S33"/>
</dbReference>
<evidence type="ECO:0000256" key="2">
    <source>
        <dbReference type="ARBA" id="ARBA00022729"/>
    </source>
</evidence>
<evidence type="ECO:0000259" key="5">
    <source>
        <dbReference type="Pfam" id="PF00561"/>
    </source>
</evidence>
<name>A0ABP5C036_9PSEU</name>
<comment type="caution">
    <text evidence="7">The sequence shown here is derived from an EMBL/GenBank/DDBJ whole genome shotgun (WGS) entry which is preliminary data.</text>
</comment>
<dbReference type="Pfam" id="PF08386">
    <property type="entry name" value="Abhydrolase_4"/>
    <property type="match status" value="1"/>
</dbReference>
<dbReference type="Proteomes" id="UP001501116">
    <property type="component" value="Unassembled WGS sequence"/>
</dbReference>
<evidence type="ECO:0000259" key="6">
    <source>
        <dbReference type="Pfam" id="PF08386"/>
    </source>
</evidence>
<evidence type="ECO:0000313" key="7">
    <source>
        <dbReference type="EMBL" id="GAA1955651.1"/>
    </source>
</evidence>
<dbReference type="InterPro" id="IPR013595">
    <property type="entry name" value="Pept_S33_TAP-like_C"/>
</dbReference>
<keyword evidence="3 7" id="KW-0378">Hydrolase</keyword>
<comment type="similarity">
    <text evidence="1">Belongs to the peptidase S33 family.</text>
</comment>
<dbReference type="Gene3D" id="3.40.50.1820">
    <property type="entry name" value="alpha/beta hydrolase"/>
    <property type="match status" value="1"/>
</dbReference>
<dbReference type="SUPFAM" id="SSF53474">
    <property type="entry name" value="alpha/beta-Hydrolases"/>
    <property type="match status" value="1"/>
</dbReference>
<feature type="region of interest" description="Disordered" evidence="4">
    <location>
        <begin position="1"/>
        <end position="25"/>
    </location>
</feature>
<proteinExistence type="inferred from homology"/>
<dbReference type="EMBL" id="BAAANN010000009">
    <property type="protein sequence ID" value="GAA1955651.1"/>
    <property type="molecule type" value="Genomic_DNA"/>
</dbReference>
<feature type="domain" description="AB hydrolase-1" evidence="5">
    <location>
        <begin position="79"/>
        <end position="219"/>
    </location>
</feature>
<accession>A0ABP5C036</accession>
<reference evidence="8" key="1">
    <citation type="journal article" date="2019" name="Int. J. Syst. Evol. Microbiol.">
        <title>The Global Catalogue of Microorganisms (GCM) 10K type strain sequencing project: providing services to taxonomists for standard genome sequencing and annotation.</title>
        <authorList>
            <consortium name="The Broad Institute Genomics Platform"/>
            <consortium name="The Broad Institute Genome Sequencing Center for Infectious Disease"/>
            <person name="Wu L."/>
            <person name="Ma J."/>
        </authorList>
    </citation>
    <scope>NUCLEOTIDE SEQUENCE [LARGE SCALE GENOMIC DNA]</scope>
    <source>
        <strain evidence="8">JCM 14545</strain>
    </source>
</reference>
<sequence>MSAGLVTGAEAGTPPADSDRAATPVLDWVPCPDDNSPPGSECATARVPLSYRDPAGPQISLALTKRLATDPRHRIGTVFTNPGGPGGGGRIPPRLSPAMSARFDIVGFDPRGTHASTPVSCSDDPADDAKLLQVFPITEAQEAEAIRQVGEVTARCARHAGPLLGHMSTANVARDMDLLRRAVGDQQLTYVGTSYGTHVGEAYANLFPQRVRAMALDGVVQPQAVTTGRFPGQGNEPYMYRLAPYRGAQTALRTLLRECAAHPVCKFGEPGATEQSLLRKYEALLAKLRTGPVALTDPRGGTSQVTYQDLVTRVMGALRSGDAEGITSFLQEIHLAVQRPASRSTRADEPQRAYNAWYNAVNCADSDNPRDPKAVGRYARLAEKEAPGFASHWIYAGLPCASWPVSDPDRYTGPWNKPTANPVLLVADRLGDPATPYENAVSTSHLLGRARLLSVDAAGHAAAYDGRSKCVDDTLDSYLTGLKLPPEGTVCAPDHRPFEPN</sequence>
<dbReference type="Pfam" id="PF00561">
    <property type="entry name" value="Abhydrolase_1"/>
    <property type="match status" value="1"/>
</dbReference>
<protein>
    <submittedName>
        <fullName evidence="7">Alpha/beta hydrolase</fullName>
    </submittedName>
</protein>
<gene>
    <name evidence="7" type="ORF">GCM10009754_26720</name>
</gene>
<dbReference type="PANTHER" id="PTHR43248:SF29">
    <property type="entry name" value="TRIPEPTIDYL AMINOPEPTIDASE"/>
    <property type="match status" value="1"/>
</dbReference>
<dbReference type="InterPro" id="IPR029058">
    <property type="entry name" value="AB_hydrolase_fold"/>
</dbReference>
<feature type="domain" description="Peptidase S33 tripeptidyl aminopeptidase-like C-terminal" evidence="6">
    <location>
        <begin position="389"/>
        <end position="491"/>
    </location>
</feature>
<evidence type="ECO:0000256" key="1">
    <source>
        <dbReference type="ARBA" id="ARBA00010088"/>
    </source>
</evidence>